<evidence type="ECO:0000313" key="11">
    <source>
        <dbReference type="Proteomes" id="UP001299046"/>
    </source>
</evidence>
<evidence type="ECO:0000256" key="6">
    <source>
        <dbReference type="ARBA" id="ARBA00022801"/>
    </source>
</evidence>
<organism evidence="10 11">
    <name type="scientific">[Mycobacterium] zoologicum</name>
    <dbReference type="NCBI Taxonomy" id="2872311"/>
    <lineage>
        <taxon>Bacteria</taxon>
        <taxon>Bacillati</taxon>
        <taxon>Actinomycetota</taxon>
        <taxon>Actinomycetes</taxon>
        <taxon>Mycobacteriales</taxon>
        <taxon>Mycobacteriaceae</taxon>
        <taxon>Mycolicibacter</taxon>
    </lineage>
</organism>
<dbReference type="InterPro" id="IPR045175">
    <property type="entry name" value="M28_fam"/>
</dbReference>
<keyword evidence="5" id="KW-0732">Signal</keyword>
<dbReference type="Gene3D" id="3.40.630.10">
    <property type="entry name" value="Zn peptidases"/>
    <property type="match status" value="1"/>
</dbReference>
<keyword evidence="3" id="KW-0645">Protease</keyword>
<feature type="domain" description="PA" evidence="8">
    <location>
        <begin position="142"/>
        <end position="232"/>
    </location>
</feature>
<name>A0ABU5YMR4_9MYCO</name>
<protein>
    <submittedName>
        <fullName evidence="10">M28 family metallopeptidase</fullName>
    </submittedName>
</protein>
<reference evidence="10 11" key="1">
    <citation type="submission" date="2023-12" db="EMBL/GenBank/DDBJ databases">
        <title>Description of new species of Mycobacterium terrae complex isolated from sewage at the Sao Paulo Zoological Park Foundation in Brazil.</title>
        <authorList>
            <person name="Romagnoli C.L."/>
            <person name="Conceicao E.C."/>
            <person name="Machado E."/>
            <person name="Barreto L.B.P.F."/>
            <person name="Sharma A."/>
            <person name="Silva N.M."/>
            <person name="Marques L.E."/>
            <person name="Juliana M.A."/>
            <person name="Lourenco M.C.S."/>
            <person name="Digiampietri L.A."/>
            <person name="Suffys P.N."/>
            <person name="Viana-Niero C."/>
        </authorList>
    </citation>
    <scope>NUCLEOTIDE SEQUENCE [LARGE SCALE GENOMIC DNA]</scope>
    <source>
        <strain evidence="10 11">MYC123</strain>
    </source>
</reference>
<evidence type="ECO:0000256" key="1">
    <source>
        <dbReference type="ARBA" id="ARBA00005957"/>
    </source>
</evidence>
<evidence type="ECO:0000259" key="9">
    <source>
        <dbReference type="Pfam" id="PF04389"/>
    </source>
</evidence>
<evidence type="ECO:0000256" key="7">
    <source>
        <dbReference type="ARBA" id="ARBA00022833"/>
    </source>
</evidence>
<dbReference type="PANTHER" id="PTHR12147">
    <property type="entry name" value="METALLOPEPTIDASE M28 FAMILY MEMBER"/>
    <property type="match status" value="1"/>
</dbReference>
<keyword evidence="7" id="KW-0862">Zinc</keyword>
<sequence>MDAVDYKSKLMPVLGAVLLATLFSGGCARTPENSDGAPDPAAAVDFANDLRDKVGIDAMMAHLQKLQDIANAHDNTRAIGTPGFDASVDYVATTLRDHGFDVQTPEFVARVFKSEKGSVQLGDKTFEARALQYSLGAPPEGITGPIVAAPTDDTPGCGPEDYDGLTVKDAIVLVNRGSCPFKEKMAVAVEKGAVALIVADSVDEEKMGGTLGEKTEVKIPVVSVTKADGAALRDGHGELTLKLDAHTDDIPARNVIAQTKTGSTENVVMLGAHLDSVPEGPGINDNGSGVAAVLETALQLGDSPKVRNAVRFGFWGAEEIGLIGSRNYVESLDADQLKNIALYLNFDMLGSPNPGYFTYDGDQSLDAEKRGQPVVPEGSAGIERTMVAYLKSAGKEPQDTMFDGRSDYDAFTQAGIPAGGLFSGAEVKKSPEEAKIWGGAVDEPFDPNYHQAGDTVDNIDRDELAINGRGVPYAAGLYSQDLSGRNGVPIREDRTRHVITTP</sequence>
<dbReference type="InterPro" id="IPR003137">
    <property type="entry name" value="PA_domain"/>
</dbReference>
<dbReference type="CDD" id="cd03876">
    <property type="entry name" value="M28_SGAP_like"/>
    <property type="match status" value="1"/>
</dbReference>
<dbReference type="SUPFAM" id="SSF52025">
    <property type="entry name" value="PA domain"/>
    <property type="match status" value="1"/>
</dbReference>
<dbReference type="CDD" id="cd04816">
    <property type="entry name" value="PA_SaNapH_like"/>
    <property type="match status" value="1"/>
</dbReference>
<feature type="domain" description="Peptidase M28" evidence="9">
    <location>
        <begin position="254"/>
        <end position="470"/>
    </location>
</feature>
<evidence type="ECO:0000256" key="5">
    <source>
        <dbReference type="ARBA" id="ARBA00022729"/>
    </source>
</evidence>
<dbReference type="PANTHER" id="PTHR12147:SF26">
    <property type="entry name" value="PEPTIDASE M28 DOMAIN-CONTAINING PROTEIN"/>
    <property type="match status" value="1"/>
</dbReference>
<dbReference type="InterPro" id="IPR041756">
    <property type="entry name" value="M28_SGAP-like"/>
</dbReference>
<dbReference type="PROSITE" id="PS51257">
    <property type="entry name" value="PROKAR_LIPOPROTEIN"/>
    <property type="match status" value="1"/>
</dbReference>
<evidence type="ECO:0000259" key="8">
    <source>
        <dbReference type="Pfam" id="PF02225"/>
    </source>
</evidence>
<gene>
    <name evidence="10" type="ORF">KV112_09705</name>
</gene>
<accession>A0ABU5YMR4</accession>
<dbReference type="Pfam" id="PF02225">
    <property type="entry name" value="PA"/>
    <property type="match status" value="1"/>
</dbReference>
<evidence type="ECO:0000256" key="4">
    <source>
        <dbReference type="ARBA" id="ARBA00022723"/>
    </source>
</evidence>
<comment type="caution">
    <text evidence="10">The sequence shown here is derived from an EMBL/GenBank/DDBJ whole genome shotgun (WGS) entry which is preliminary data.</text>
</comment>
<keyword evidence="11" id="KW-1185">Reference proteome</keyword>
<dbReference type="Pfam" id="PF04389">
    <property type="entry name" value="Peptidase_M28"/>
    <property type="match status" value="1"/>
</dbReference>
<comment type="similarity">
    <text evidence="1">Belongs to the peptidase M28 family. M28A subfamily.</text>
</comment>
<proteinExistence type="inferred from homology"/>
<keyword evidence="2" id="KW-0031">Aminopeptidase</keyword>
<dbReference type="SUPFAM" id="SSF53187">
    <property type="entry name" value="Zn-dependent exopeptidases"/>
    <property type="match status" value="1"/>
</dbReference>
<dbReference type="EMBL" id="JAYJJT010000009">
    <property type="protein sequence ID" value="MEB3050003.1"/>
    <property type="molecule type" value="Genomic_DNA"/>
</dbReference>
<evidence type="ECO:0000256" key="2">
    <source>
        <dbReference type="ARBA" id="ARBA00022438"/>
    </source>
</evidence>
<evidence type="ECO:0000256" key="3">
    <source>
        <dbReference type="ARBA" id="ARBA00022670"/>
    </source>
</evidence>
<keyword evidence="6" id="KW-0378">Hydrolase</keyword>
<keyword evidence="4" id="KW-0479">Metal-binding</keyword>
<dbReference type="InterPro" id="IPR046450">
    <property type="entry name" value="PA_dom_sf"/>
</dbReference>
<dbReference type="Proteomes" id="UP001299046">
    <property type="component" value="Unassembled WGS sequence"/>
</dbReference>
<dbReference type="Gene3D" id="3.50.30.30">
    <property type="match status" value="1"/>
</dbReference>
<dbReference type="InterPro" id="IPR007484">
    <property type="entry name" value="Peptidase_M28"/>
</dbReference>
<evidence type="ECO:0000313" key="10">
    <source>
        <dbReference type="EMBL" id="MEB3050003.1"/>
    </source>
</evidence>